<feature type="region of interest" description="Disordered" evidence="4">
    <location>
        <begin position="70"/>
        <end position="308"/>
    </location>
</feature>
<dbReference type="InterPro" id="IPR011990">
    <property type="entry name" value="TPR-like_helical_dom_sf"/>
</dbReference>
<dbReference type="PROSITE" id="PS50005">
    <property type="entry name" value="TPR"/>
    <property type="match status" value="5"/>
</dbReference>
<feature type="repeat" description="TPR" evidence="3">
    <location>
        <begin position="650"/>
        <end position="683"/>
    </location>
</feature>
<dbReference type="GO" id="GO:0003779">
    <property type="term" value="F:actin binding"/>
    <property type="evidence" value="ECO:0007669"/>
    <property type="project" value="InterPro"/>
</dbReference>
<dbReference type="SMART" id="SM00028">
    <property type="entry name" value="TPR"/>
    <property type="match status" value="10"/>
</dbReference>
<comment type="caution">
    <text evidence="6">The sequence shown here is derived from an EMBL/GenBank/DDBJ whole genome shotgun (WGS) entry which is preliminary data.</text>
</comment>
<dbReference type="Pfam" id="PF13432">
    <property type="entry name" value="TPR_16"/>
    <property type="match status" value="1"/>
</dbReference>
<feature type="compositionally biased region" description="Basic and acidic residues" evidence="4">
    <location>
        <begin position="80"/>
        <end position="93"/>
    </location>
</feature>
<dbReference type="EMBL" id="JAOPGA020000593">
    <property type="protein sequence ID" value="KAL0479732.1"/>
    <property type="molecule type" value="Genomic_DNA"/>
</dbReference>
<feature type="repeat" description="TPR" evidence="3">
    <location>
        <begin position="509"/>
        <end position="542"/>
    </location>
</feature>
<dbReference type="Gene3D" id="1.25.40.10">
    <property type="entry name" value="Tetratricopeptide repeat domain"/>
    <property type="match status" value="4"/>
</dbReference>
<dbReference type="PANTHER" id="PTHR44858:SF1">
    <property type="entry name" value="UDP-N-ACETYLGLUCOSAMINE--PEPTIDE N-ACETYLGLUCOSAMINYLTRANSFERASE SPINDLY-RELATED"/>
    <property type="match status" value="1"/>
</dbReference>
<proteinExistence type="predicted"/>
<feature type="compositionally biased region" description="Low complexity" evidence="4">
    <location>
        <begin position="133"/>
        <end position="145"/>
    </location>
</feature>
<dbReference type="InterPro" id="IPR003124">
    <property type="entry name" value="WH2_dom"/>
</dbReference>
<evidence type="ECO:0000313" key="6">
    <source>
        <dbReference type="EMBL" id="KAL0479732.1"/>
    </source>
</evidence>
<dbReference type="Pfam" id="PF13181">
    <property type="entry name" value="TPR_8"/>
    <property type="match status" value="1"/>
</dbReference>
<dbReference type="PROSITE" id="PS51082">
    <property type="entry name" value="WH2"/>
    <property type="match status" value="1"/>
</dbReference>
<reference evidence="6 7" key="1">
    <citation type="submission" date="2024-03" db="EMBL/GenBank/DDBJ databases">
        <title>The Acrasis kona genome and developmental transcriptomes reveal deep origins of eukaryotic multicellular pathways.</title>
        <authorList>
            <person name="Sheikh S."/>
            <person name="Fu C.-J."/>
            <person name="Brown M.W."/>
            <person name="Baldauf S.L."/>
        </authorList>
    </citation>
    <scope>NUCLEOTIDE SEQUENCE [LARGE SCALE GENOMIC DNA]</scope>
    <source>
        <strain evidence="6 7">ATCC MYA-3509</strain>
    </source>
</reference>
<gene>
    <name evidence="6" type="ORF">AKO1_007558</name>
</gene>
<feature type="compositionally biased region" description="Acidic residues" evidence="4">
    <location>
        <begin position="281"/>
        <end position="308"/>
    </location>
</feature>
<dbReference type="PROSITE" id="PS50293">
    <property type="entry name" value="TPR_REGION"/>
    <property type="match status" value="1"/>
</dbReference>
<feature type="repeat" description="TPR" evidence="3">
    <location>
        <begin position="543"/>
        <end position="576"/>
    </location>
</feature>
<keyword evidence="2 3" id="KW-0802">TPR repeat</keyword>
<dbReference type="Pfam" id="PF00515">
    <property type="entry name" value="TPR_1"/>
    <property type="match status" value="1"/>
</dbReference>
<evidence type="ECO:0000256" key="2">
    <source>
        <dbReference type="ARBA" id="ARBA00022803"/>
    </source>
</evidence>
<dbReference type="InterPro" id="IPR050498">
    <property type="entry name" value="Ycf3"/>
</dbReference>
<keyword evidence="1" id="KW-0677">Repeat</keyword>
<evidence type="ECO:0000256" key="4">
    <source>
        <dbReference type="SAM" id="MobiDB-lite"/>
    </source>
</evidence>
<feature type="repeat" description="TPR" evidence="3">
    <location>
        <begin position="615"/>
        <end position="648"/>
    </location>
</feature>
<feature type="repeat" description="TPR" evidence="3">
    <location>
        <begin position="394"/>
        <end position="427"/>
    </location>
</feature>
<evidence type="ECO:0000313" key="7">
    <source>
        <dbReference type="Proteomes" id="UP001431209"/>
    </source>
</evidence>
<sequence length="734" mass="81142">MSGPPPPPPPPMAMGPPVKKFEVGKSKPKTTSGSLMDEIRNGPQLRKAQVAPKPASSNPQDDLMAAIKNRVSGNNSGLNKFDRPIQKKEESAREPMFQLRKTNNSAKLGIPEKTEERKLPEFMLARQALRGGSVTSESSPSASPVKKFVPTTSRVGSITSPASPVSSVSNATTQNSTPPSNTPSVTSAVSTPPRRLVPVTLPAPTSPLKNVDQPLKQSLQKDVIKDEPTKAPVPALTPAPQPTPAPVPINTPKVEDVKEVEQVADQSQSEEQVEEIPAPEPEPEPVKDDEEEEVEQEQDDSEDPDDVDDKAQEAITAFSSAQKQSQQKNYSAAIDLYNTAVSATKDVSALREIYAKSLFMRAQAKKSNQDIDGAIKDFTDAIQSAKKVDSIKIHQYYNSRANAYNTLDKLDEAIKDYNKVIKLLPDDESNKSLLFAVYYNRGVANSGSKRYTPAIDDFKKSLSYLDDEEVIEKGVDPIYQLARCHHFRNEVDEAIQQYQRVSRIDSQYLYTSYHLGHLLYNQGRYDEAMHSFASAIEKNPDDVISMFNKGMCNKFLGNKEDAIEDFKGAISIQPKFLQSHLALVNTLPAGDSSIVSVLDGAINVVDDDSDPELASGLYFERGLLQSRNEKHQDAVQDFTSAIKLNPTMIDSIFNRGLLYNRQLGQYEQALSDFDTVLNIDPNDDGALTERGLLFLKLNHLDKALSDFERLQRIEGQEETAQGLIDYVKKEMQSN</sequence>
<dbReference type="InterPro" id="IPR019734">
    <property type="entry name" value="TPR_rpt"/>
</dbReference>
<protein>
    <recommendedName>
        <fullName evidence="5">WH2 domain-containing protein</fullName>
    </recommendedName>
</protein>
<evidence type="ECO:0000256" key="3">
    <source>
        <dbReference type="PROSITE-ProRule" id="PRU00339"/>
    </source>
</evidence>
<feature type="domain" description="WH2" evidence="5">
    <location>
        <begin position="31"/>
        <end position="48"/>
    </location>
</feature>
<feature type="compositionally biased region" description="Low complexity" evidence="4">
    <location>
        <begin position="157"/>
        <end position="193"/>
    </location>
</feature>
<name>A0AAW2YQW4_9EUKA</name>
<dbReference type="SUPFAM" id="SSF48452">
    <property type="entry name" value="TPR-like"/>
    <property type="match status" value="2"/>
</dbReference>
<feature type="compositionally biased region" description="Pro residues" evidence="4">
    <location>
        <begin position="235"/>
        <end position="249"/>
    </location>
</feature>
<organism evidence="6 7">
    <name type="scientific">Acrasis kona</name>
    <dbReference type="NCBI Taxonomy" id="1008807"/>
    <lineage>
        <taxon>Eukaryota</taxon>
        <taxon>Discoba</taxon>
        <taxon>Heterolobosea</taxon>
        <taxon>Tetramitia</taxon>
        <taxon>Eutetramitia</taxon>
        <taxon>Acrasidae</taxon>
        <taxon>Acrasis</taxon>
    </lineage>
</organism>
<dbReference type="AlphaFoldDB" id="A0AAW2YQW4"/>
<keyword evidence="7" id="KW-1185">Reference proteome</keyword>
<dbReference type="PANTHER" id="PTHR44858">
    <property type="entry name" value="TETRATRICOPEPTIDE REPEAT PROTEIN 6"/>
    <property type="match status" value="1"/>
</dbReference>
<accession>A0AAW2YQW4</accession>
<feature type="compositionally biased region" description="Pro residues" evidence="4">
    <location>
        <begin position="1"/>
        <end position="14"/>
    </location>
</feature>
<evidence type="ECO:0000259" key="5">
    <source>
        <dbReference type="PROSITE" id="PS51082"/>
    </source>
</evidence>
<feature type="region of interest" description="Disordered" evidence="4">
    <location>
        <begin position="1"/>
        <end position="40"/>
    </location>
</feature>
<feature type="compositionally biased region" description="Basic and acidic residues" evidence="4">
    <location>
        <begin position="110"/>
        <end position="120"/>
    </location>
</feature>
<dbReference type="Proteomes" id="UP001431209">
    <property type="component" value="Unassembled WGS sequence"/>
</dbReference>
<evidence type="ECO:0000256" key="1">
    <source>
        <dbReference type="ARBA" id="ARBA00022737"/>
    </source>
</evidence>